<dbReference type="FunFam" id="3.30.70.330:FF:000003">
    <property type="entry name" value="Polyadenylate-binding protein"/>
    <property type="match status" value="1"/>
</dbReference>
<feature type="coiled-coil region" evidence="10">
    <location>
        <begin position="551"/>
        <end position="582"/>
    </location>
</feature>
<dbReference type="GO" id="GO:0005737">
    <property type="term" value="C:cytoplasm"/>
    <property type="evidence" value="ECO:0007669"/>
    <property type="project" value="UniProtKB-SubCell"/>
</dbReference>
<feature type="domain" description="RRM" evidence="11">
    <location>
        <begin position="213"/>
        <end position="278"/>
    </location>
</feature>
<evidence type="ECO:0000256" key="4">
    <source>
        <dbReference type="ARBA" id="ARBA00022490"/>
    </source>
</evidence>
<dbReference type="Proteomes" id="UP001057455">
    <property type="component" value="Unassembled WGS sequence"/>
</dbReference>
<dbReference type="SUPFAM" id="SSF54928">
    <property type="entry name" value="RNA-binding domain, RBD"/>
    <property type="match status" value="3"/>
</dbReference>
<dbReference type="GO" id="GO:0005634">
    <property type="term" value="C:nucleus"/>
    <property type="evidence" value="ECO:0007669"/>
    <property type="project" value="UniProtKB-SubCell"/>
</dbReference>
<dbReference type="PROSITE" id="PS51309">
    <property type="entry name" value="PABC"/>
    <property type="match status" value="1"/>
</dbReference>
<evidence type="ECO:0000259" key="12">
    <source>
        <dbReference type="PROSITE" id="PS51309"/>
    </source>
</evidence>
<dbReference type="PROSITE" id="PS50102">
    <property type="entry name" value="RRM"/>
    <property type="match status" value="4"/>
</dbReference>
<keyword evidence="10" id="KW-0175">Coiled coil</keyword>
<comment type="similarity">
    <text evidence="3 9">Belongs to the polyadenylate-binding protein type-1 family.</text>
</comment>
<comment type="function">
    <text evidence="9">Binds the poly(A) tail of mRNA.</text>
</comment>
<dbReference type="Gene3D" id="3.30.70.330">
    <property type="match status" value="4"/>
</dbReference>
<dbReference type="InterPro" id="IPR006515">
    <property type="entry name" value="PABP_1234"/>
</dbReference>
<dbReference type="SMART" id="SM00360">
    <property type="entry name" value="RRM"/>
    <property type="match status" value="4"/>
</dbReference>
<name>A0A9W5TAC7_BABOV</name>
<accession>A0A9W5TAC7</accession>
<feature type="domain" description="PABC" evidence="12">
    <location>
        <begin position="507"/>
        <end position="583"/>
    </location>
</feature>
<dbReference type="Pfam" id="PF00076">
    <property type="entry name" value="RRM_1"/>
    <property type="match status" value="4"/>
</dbReference>
<dbReference type="EMBL" id="BLIY01000008">
    <property type="protein sequence ID" value="GFE54016.1"/>
    <property type="molecule type" value="Genomic_DNA"/>
</dbReference>
<dbReference type="OrthoDB" id="19742at2759"/>
<evidence type="ECO:0000256" key="1">
    <source>
        <dbReference type="ARBA" id="ARBA00004123"/>
    </source>
</evidence>
<dbReference type="Gene3D" id="1.10.1900.10">
    <property type="entry name" value="c-terminal domain of poly(a) binding protein"/>
    <property type="match status" value="1"/>
</dbReference>
<comment type="subcellular location">
    <subcellularLocation>
        <location evidence="2 9">Cytoplasm</location>
    </subcellularLocation>
    <subcellularLocation>
        <location evidence="1">Nucleus</location>
    </subcellularLocation>
</comment>
<dbReference type="InterPro" id="IPR035979">
    <property type="entry name" value="RBD_domain_sf"/>
</dbReference>
<dbReference type="AlphaFoldDB" id="A0A9W5TAC7"/>
<dbReference type="GO" id="GO:0003723">
    <property type="term" value="F:RNA binding"/>
    <property type="evidence" value="ECO:0007669"/>
    <property type="project" value="UniProtKB-UniRule"/>
</dbReference>
<feature type="domain" description="RRM" evidence="11">
    <location>
        <begin position="35"/>
        <end position="113"/>
    </location>
</feature>
<dbReference type="InterPro" id="IPR045305">
    <property type="entry name" value="RRM2_I_PABPs"/>
</dbReference>
<evidence type="ECO:0000256" key="3">
    <source>
        <dbReference type="ARBA" id="ARBA00008557"/>
    </source>
</evidence>
<evidence type="ECO:0000313" key="14">
    <source>
        <dbReference type="Proteomes" id="UP001057455"/>
    </source>
</evidence>
<evidence type="ECO:0000256" key="2">
    <source>
        <dbReference type="ARBA" id="ARBA00004496"/>
    </source>
</evidence>
<gene>
    <name evidence="13" type="ORF">BaOVIS_014200</name>
</gene>
<evidence type="ECO:0000313" key="13">
    <source>
        <dbReference type="EMBL" id="GFE54016.1"/>
    </source>
</evidence>
<keyword evidence="5" id="KW-0677">Repeat</keyword>
<organism evidence="13 14">
    <name type="scientific">Babesia ovis</name>
    <dbReference type="NCBI Taxonomy" id="5869"/>
    <lineage>
        <taxon>Eukaryota</taxon>
        <taxon>Sar</taxon>
        <taxon>Alveolata</taxon>
        <taxon>Apicomplexa</taxon>
        <taxon>Aconoidasida</taxon>
        <taxon>Piroplasmida</taxon>
        <taxon>Babesiidae</taxon>
        <taxon>Babesia</taxon>
    </lineage>
</organism>
<evidence type="ECO:0000259" key="11">
    <source>
        <dbReference type="PROSITE" id="PS50102"/>
    </source>
</evidence>
<sequence>MASSKAGSAAPRPMNGVVPVGNYQGNGTRNSYNSASLYVGNLLPEVTEAVLYEVFNGIGPVASIRVCRDSLTRKSLGYAYVNYYNFQDAEAALGCLNYIEIKGHPARIMWSERDPSLRKSGTGNIFVKNLDKAIDTKALYDTFSHFGTILSCKVAIDSLGNSKGYGFVHYTTEESAKEAIEKVNGMLVGNSQVSVAPFLRRNERNSTMCDAFTNLYVRNFPESWTEDDLKQTFSKYGEITSLLLKTDDKGRRFAFVNFADTTMAKAAMEAENGVKFDGVEEPMMVCQHMDKARRYAMLKAQYDLNAQEQRDKLMGVNLYIKNLDDEIDDDALFELFKQYGTITSSVVMRDQNGVSRGFGFVCFSRPDEATKAVAGMHLKLVKSKPLYVGLAEKREQRASRMQQRNRQNDLMQYGDRPGYVHMYPPDMVPQGYYNQVGYRPPMPSQPMGVGPRGMRMVAPVPMVHGRGTASPHTGPQGRRTPVKQVPLSGFKFTAQARNRTELPNGAPAAAPPSQRPIDSAAMHKQMIGERLFPIVARENPDLAGKITGMMLEMDNQELLALLDNEQQLKEKIQEAMRVLQQAS</sequence>
<evidence type="ECO:0000256" key="9">
    <source>
        <dbReference type="RuleBase" id="RU362004"/>
    </source>
</evidence>
<dbReference type="SUPFAM" id="SSF63570">
    <property type="entry name" value="PABC (PABP) domain"/>
    <property type="match status" value="1"/>
</dbReference>
<evidence type="ECO:0000256" key="7">
    <source>
        <dbReference type="ARBA" id="ARBA00023242"/>
    </source>
</evidence>
<evidence type="ECO:0000256" key="6">
    <source>
        <dbReference type="ARBA" id="ARBA00022884"/>
    </source>
</evidence>
<dbReference type="SMART" id="SM00517">
    <property type="entry name" value="PolyA"/>
    <property type="match status" value="1"/>
</dbReference>
<dbReference type="CDD" id="cd12379">
    <property type="entry name" value="RRM2_I_PABPs"/>
    <property type="match status" value="1"/>
</dbReference>
<dbReference type="PANTHER" id="PTHR24012">
    <property type="entry name" value="RNA BINDING PROTEIN"/>
    <property type="match status" value="1"/>
</dbReference>
<keyword evidence="14" id="KW-1185">Reference proteome</keyword>
<reference evidence="13" key="1">
    <citation type="submission" date="2019-12" db="EMBL/GenBank/DDBJ databases">
        <title>Genome sequence of Babesia ovis.</title>
        <authorList>
            <person name="Yamagishi J."/>
            <person name="Sevinc F."/>
            <person name="Xuan X."/>
        </authorList>
    </citation>
    <scope>NUCLEOTIDE SEQUENCE</scope>
    <source>
        <strain evidence="13">Selcuk</strain>
    </source>
</reference>
<dbReference type="NCBIfam" id="TIGR01628">
    <property type="entry name" value="PABP-1234"/>
    <property type="match status" value="1"/>
</dbReference>
<proteinExistence type="inferred from homology"/>
<dbReference type="InterPro" id="IPR000504">
    <property type="entry name" value="RRM_dom"/>
</dbReference>
<dbReference type="CDD" id="cd12381">
    <property type="entry name" value="RRM4_I_PABPs"/>
    <property type="match status" value="1"/>
</dbReference>
<keyword evidence="7" id="KW-0539">Nucleus</keyword>
<dbReference type="InterPro" id="IPR036053">
    <property type="entry name" value="PABP-dom"/>
</dbReference>
<protein>
    <recommendedName>
        <fullName evidence="9">Polyadenylate-binding protein</fullName>
        <shortName evidence="9">PABP</shortName>
    </recommendedName>
</protein>
<keyword evidence="4 9" id="KW-0963">Cytoplasm</keyword>
<dbReference type="InterPro" id="IPR012677">
    <property type="entry name" value="Nucleotide-bd_a/b_plait_sf"/>
</dbReference>
<keyword evidence="6 8" id="KW-0694">RNA-binding</keyword>
<comment type="caution">
    <text evidence="13">The sequence shown here is derived from an EMBL/GenBank/DDBJ whole genome shotgun (WGS) entry which is preliminary data.</text>
</comment>
<feature type="domain" description="RRM" evidence="11">
    <location>
        <begin position="123"/>
        <end position="195"/>
    </location>
</feature>
<dbReference type="InterPro" id="IPR002004">
    <property type="entry name" value="PABP_HYD_C"/>
</dbReference>
<evidence type="ECO:0000256" key="10">
    <source>
        <dbReference type="SAM" id="Coils"/>
    </source>
</evidence>
<evidence type="ECO:0000256" key="8">
    <source>
        <dbReference type="PROSITE-ProRule" id="PRU00176"/>
    </source>
</evidence>
<feature type="domain" description="RRM" evidence="11">
    <location>
        <begin position="316"/>
        <end position="393"/>
    </location>
</feature>
<dbReference type="FunFam" id="3.30.70.330:FF:000651">
    <property type="entry name" value="Poly(A) binding protein cytoplasmic 1 like"/>
    <property type="match status" value="1"/>
</dbReference>
<evidence type="ECO:0000256" key="5">
    <source>
        <dbReference type="ARBA" id="ARBA00022737"/>
    </source>
</evidence>
<dbReference type="Pfam" id="PF00658">
    <property type="entry name" value="MLLE"/>
    <property type="match status" value="1"/>
</dbReference>